<evidence type="ECO:0000313" key="6">
    <source>
        <dbReference type="Proteomes" id="UP000183585"/>
    </source>
</evidence>
<dbReference type="Proteomes" id="UP000183585">
    <property type="component" value="Unassembled WGS sequence"/>
</dbReference>
<dbReference type="RefSeq" id="WP_074478512.1">
    <property type="nucleotide sequence ID" value="NZ_FMCT01000017.1"/>
</dbReference>
<dbReference type="SUPFAM" id="SSF116734">
    <property type="entry name" value="DNA methylase specificity domain"/>
    <property type="match status" value="2"/>
</dbReference>
<evidence type="ECO:0000313" key="5">
    <source>
        <dbReference type="EMBL" id="SCF48027.1"/>
    </source>
</evidence>
<keyword evidence="3" id="KW-0238">DNA-binding</keyword>
<dbReference type="PANTHER" id="PTHR30408:SF12">
    <property type="entry name" value="TYPE I RESTRICTION ENZYME MJAVIII SPECIFICITY SUBUNIT"/>
    <property type="match status" value="1"/>
</dbReference>
<evidence type="ECO:0000259" key="4">
    <source>
        <dbReference type="Pfam" id="PF01420"/>
    </source>
</evidence>
<feature type="domain" description="Type I restriction modification DNA specificity" evidence="4">
    <location>
        <begin position="257"/>
        <end position="374"/>
    </location>
</feature>
<keyword evidence="6" id="KW-1185">Reference proteome</keyword>
<dbReference type="Pfam" id="PF01420">
    <property type="entry name" value="Methylase_S"/>
    <property type="match status" value="2"/>
</dbReference>
<dbReference type="AlphaFoldDB" id="A0A1C5AS14"/>
<sequence length="429" mass="47734">MSPSPGLSTRECWPSSPLKYVTSLLNRGSAPNYVDDGPVRAISQAANQPTGIDWTKTRCHDYRGDLTKLKGLLKPSDIIINSTGTGTLGRVGFFHGPSDGSPCMADSHITVIRFETDHVEPRFAYYWLNSKPFQEYIYTALAVGATNQIELNRERLAGTPIPLPPVPEQRRIAQFLDAETARIDHLIALRRRQLDLSIEEISARAVHATGRVIIRQGAQPSTRTVVPLRRAARSVQTGSTPADLQDYTPYGPQNFRPWYTPAALYGILSVGQAEKAIPLDQESDVPTFPAGSILITGIGESLGKIGYLDHTATGNQQLTAIQPQSNTDGRFLAWQLWAAHQEIREWAQYSRIRIINNDTLKSFPIYLPSLSDQIAKRKELDGYRQKFEDLNKLVGHFSKRITERRQAVITAAVTGQIDVWTAGRRGLDH</sequence>
<feature type="domain" description="Type I restriction modification DNA specificity" evidence="4">
    <location>
        <begin position="64"/>
        <end position="181"/>
    </location>
</feature>
<dbReference type="CDD" id="cd17290">
    <property type="entry name" value="RMtype1_S_AleSS8ORF2795P_TRD1-CR1_like"/>
    <property type="match status" value="1"/>
</dbReference>
<dbReference type="GO" id="GO:0003677">
    <property type="term" value="F:DNA binding"/>
    <property type="evidence" value="ECO:0007669"/>
    <property type="project" value="UniProtKB-KW"/>
</dbReference>
<dbReference type="CDD" id="cd16961">
    <property type="entry name" value="RMtype1_S_TRD-CR_like"/>
    <property type="match status" value="1"/>
</dbReference>
<gene>
    <name evidence="5" type="ORF">GA0070563_117125</name>
</gene>
<evidence type="ECO:0000256" key="2">
    <source>
        <dbReference type="ARBA" id="ARBA00022747"/>
    </source>
</evidence>
<dbReference type="Gene3D" id="3.90.220.20">
    <property type="entry name" value="DNA methylase specificity domains"/>
    <property type="match status" value="2"/>
</dbReference>
<accession>A0A1C5AS14</accession>
<name>A0A1C5AS14_9ACTN</name>
<organism evidence="5 6">
    <name type="scientific">Micromonospora carbonacea</name>
    <dbReference type="NCBI Taxonomy" id="47853"/>
    <lineage>
        <taxon>Bacteria</taxon>
        <taxon>Bacillati</taxon>
        <taxon>Actinomycetota</taxon>
        <taxon>Actinomycetes</taxon>
        <taxon>Micromonosporales</taxon>
        <taxon>Micromonosporaceae</taxon>
        <taxon>Micromonospora</taxon>
    </lineage>
</organism>
<comment type="similarity">
    <text evidence="1">Belongs to the type-I restriction system S methylase family.</text>
</comment>
<evidence type="ECO:0000256" key="1">
    <source>
        <dbReference type="ARBA" id="ARBA00010923"/>
    </source>
</evidence>
<dbReference type="InterPro" id="IPR052021">
    <property type="entry name" value="Type-I_RS_S_subunit"/>
</dbReference>
<proteinExistence type="inferred from homology"/>
<dbReference type="EMBL" id="FMCT01000017">
    <property type="protein sequence ID" value="SCF48027.1"/>
    <property type="molecule type" value="Genomic_DNA"/>
</dbReference>
<dbReference type="InterPro" id="IPR044946">
    <property type="entry name" value="Restrct_endonuc_typeI_TRD_sf"/>
</dbReference>
<reference evidence="6" key="1">
    <citation type="submission" date="2016-06" db="EMBL/GenBank/DDBJ databases">
        <authorList>
            <person name="Varghese N."/>
            <person name="Submissions Spin"/>
        </authorList>
    </citation>
    <scope>NUCLEOTIDE SEQUENCE [LARGE SCALE GENOMIC DNA]</scope>
    <source>
        <strain evidence="6">DSM 43168</strain>
    </source>
</reference>
<evidence type="ECO:0000256" key="3">
    <source>
        <dbReference type="ARBA" id="ARBA00023125"/>
    </source>
</evidence>
<dbReference type="InterPro" id="IPR000055">
    <property type="entry name" value="Restrct_endonuc_typeI_TRD"/>
</dbReference>
<dbReference type="PANTHER" id="PTHR30408">
    <property type="entry name" value="TYPE-1 RESTRICTION ENZYME ECOKI SPECIFICITY PROTEIN"/>
    <property type="match status" value="1"/>
</dbReference>
<keyword evidence="2" id="KW-0680">Restriction system</keyword>
<protein>
    <submittedName>
        <fullName evidence="5">Type I restriction enzyme, S subunit</fullName>
    </submittedName>
</protein>
<dbReference type="GO" id="GO:0009307">
    <property type="term" value="P:DNA restriction-modification system"/>
    <property type="evidence" value="ECO:0007669"/>
    <property type="project" value="UniProtKB-KW"/>
</dbReference>